<evidence type="ECO:0000256" key="1">
    <source>
        <dbReference type="SAM" id="MobiDB-lite"/>
    </source>
</evidence>
<feature type="transmembrane region" description="Helical" evidence="2">
    <location>
        <begin position="308"/>
        <end position="327"/>
    </location>
</feature>
<feature type="transmembrane region" description="Helical" evidence="2">
    <location>
        <begin position="415"/>
        <end position="435"/>
    </location>
</feature>
<dbReference type="PANTHER" id="PTHR19346:SF4">
    <property type="entry name" value="SUGAR PHOSPHATE TRANSPORTER DOMAIN-CONTAINING PROTEIN"/>
    <property type="match status" value="1"/>
</dbReference>
<evidence type="ECO:0000313" key="3">
    <source>
        <dbReference type="EMBL" id="KAL0639338.1"/>
    </source>
</evidence>
<gene>
    <name evidence="3" type="ORF">Q9L58_001564</name>
</gene>
<dbReference type="SUPFAM" id="SSF103481">
    <property type="entry name" value="Multidrug resistance efflux transporter EmrE"/>
    <property type="match status" value="2"/>
</dbReference>
<feature type="region of interest" description="Disordered" evidence="1">
    <location>
        <begin position="1"/>
        <end position="102"/>
    </location>
</feature>
<feature type="compositionally biased region" description="Low complexity" evidence="1">
    <location>
        <begin position="1"/>
        <end position="17"/>
    </location>
</feature>
<feature type="transmembrane region" description="Helical" evidence="2">
    <location>
        <begin position="441"/>
        <end position="463"/>
    </location>
</feature>
<feature type="transmembrane region" description="Helical" evidence="2">
    <location>
        <begin position="348"/>
        <end position="367"/>
    </location>
</feature>
<feature type="transmembrane region" description="Helical" evidence="2">
    <location>
        <begin position="271"/>
        <end position="288"/>
    </location>
</feature>
<feature type="transmembrane region" description="Helical" evidence="2">
    <location>
        <begin position="387"/>
        <end position="408"/>
    </location>
</feature>
<dbReference type="Pfam" id="PF16965">
    <property type="entry name" value="CSG2"/>
    <property type="match status" value="1"/>
</dbReference>
<organism evidence="3 4">
    <name type="scientific">Discina gigas</name>
    <dbReference type="NCBI Taxonomy" id="1032678"/>
    <lineage>
        <taxon>Eukaryota</taxon>
        <taxon>Fungi</taxon>
        <taxon>Dikarya</taxon>
        <taxon>Ascomycota</taxon>
        <taxon>Pezizomycotina</taxon>
        <taxon>Pezizomycetes</taxon>
        <taxon>Pezizales</taxon>
        <taxon>Discinaceae</taxon>
        <taxon>Discina</taxon>
    </lineage>
</organism>
<keyword evidence="2" id="KW-0472">Membrane</keyword>
<evidence type="ECO:0000313" key="4">
    <source>
        <dbReference type="Proteomes" id="UP001447188"/>
    </source>
</evidence>
<feature type="transmembrane region" description="Helical" evidence="2">
    <location>
        <begin position="246"/>
        <end position="264"/>
    </location>
</feature>
<sequence>MPLSQGPPSEGPPSEDAYAADREDTDEDEDEGTDDDEMWNWDPRPNVTSQLSGGRAADPLLPDDVQRTPRGRSSYESVGGEVEQREREARRHEMRSRSPVSVSTRAENRKKYVLAAVFLVLSLVTFVIQTETAQYIQRDLGWKKAYAMLYLNHGSWAILWPTQLLILKLRKPSVPWRPFLAAHLRHIKTTAQMVRYRTTRLSHSAVQKDPTTYMFRMIAFITCALTIAGSTWYIAISLTTPSDITAIYNCSAFFAYAFSIPLLGEKVKTEKVVSVAVAIMGVLIVAYGDGASSGERAKSDKRGEVDGSMRVVGNVIIGIGSVLYGFYEVLYKKVACPPDGTSSGRSVIFANTVGSGIGAFTLLVLWIPLPILHITGIEKFELPSREAAIMLAISVFANAVFSGAFLALISLTSPVLSSVAGLLTIFLVAITDWMITGTPVGFAALVGGLLIIGAFLLLSWSTWKEMNEEKKREDDISDED</sequence>
<reference evidence="3 4" key="1">
    <citation type="submission" date="2024-02" db="EMBL/GenBank/DDBJ databases">
        <title>Discinaceae phylogenomics.</title>
        <authorList>
            <person name="Dirks A.C."/>
            <person name="James T.Y."/>
        </authorList>
    </citation>
    <scope>NUCLEOTIDE SEQUENCE [LARGE SCALE GENOMIC DNA]</scope>
    <source>
        <strain evidence="3 4">ACD0624</strain>
    </source>
</reference>
<dbReference type="InterPro" id="IPR037185">
    <property type="entry name" value="EmrE-like"/>
</dbReference>
<feature type="compositionally biased region" description="Acidic residues" evidence="1">
    <location>
        <begin position="23"/>
        <end position="39"/>
    </location>
</feature>
<proteinExistence type="predicted"/>
<dbReference type="PANTHER" id="PTHR19346">
    <property type="entry name" value="SUGAR PHOSPHATE TRANSPORTER DOMAIN-CONTAINING PROTEIN"/>
    <property type="match status" value="1"/>
</dbReference>
<feature type="transmembrane region" description="Helical" evidence="2">
    <location>
        <begin position="149"/>
        <end position="167"/>
    </location>
</feature>
<dbReference type="InterPro" id="IPR031581">
    <property type="entry name" value="Csg2"/>
</dbReference>
<keyword evidence="4" id="KW-1185">Reference proteome</keyword>
<keyword evidence="2" id="KW-1133">Transmembrane helix</keyword>
<dbReference type="InterPro" id="IPR026505">
    <property type="entry name" value="Solute_c_fam_35_mem_F3/F4"/>
</dbReference>
<dbReference type="Proteomes" id="UP001447188">
    <property type="component" value="Unassembled WGS sequence"/>
</dbReference>
<evidence type="ECO:0000256" key="2">
    <source>
        <dbReference type="SAM" id="Phobius"/>
    </source>
</evidence>
<accession>A0ABR3GU38</accession>
<feature type="compositionally biased region" description="Basic and acidic residues" evidence="1">
    <location>
        <begin position="82"/>
        <end position="91"/>
    </location>
</feature>
<comment type="caution">
    <text evidence="3">The sequence shown here is derived from an EMBL/GenBank/DDBJ whole genome shotgun (WGS) entry which is preliminary data.</text>
</comment>
<dbReference type="EMBL" id="JBBBZM010000012">
    <property type="protein sequence ID" value="KAL0639338.1"/>
    <property type="molecule type" value="Genomic_DNA"/>
</dbReference>
<keyword evidence="2" id="KW-0812">Transmembrane</keyword>
<feature type="transmembrane region" description="Helical" evidence="2">
    <location>
        <begin position="112"/>
        <end position="129"/>
    </location>
</feature>
<evidence type="ECO:0008006" key="5">
    <source>
        <dbReference type="Google" id="ProtNLM"/>
    </source>
</evidence>
<feature type="transmembrane region" description="Helical" evidence="2">
    <location>
        <begin position="213"/>
        <end position="234"/>
    </location>
</feature>
<protein>
    <recommendedName>
        <fullName evidence="5">EamA domain-containing protein</fullName>
    </recommendedName>
</protein>
<name>A0ABR3GU38_9PEZI</name>